<keyword evidence="1" id="KW-0472">Membrane</keyword>
<sequence>MTLIELMVAMLVMTTGIVGLVTLMARASQASVGTEDNLRAAMLAADLTSDMWISNVPIPPTLAAWQARVADQTQSGLPNAQGTLVVVNRVATITITWTTTSGAARQYTTDVRLN</sequence>
<comment type="caution">
    <text evidence="2">The sequence shown here is derived from an EMBL/GenBank/DDBJ whole genome shotgun (WGS) entry which is preliminary data.</text>
</comment>
<protein>
    <recommendedName>
        <fullName evidence="4">Type IV pilus modification protein PilV</fullName>
    </recommendedName>
</protein>
<dbReference type="AlphaFoldDB" id="A0A246IU86"/>
<organism evidence="2 3">
    <name type="scientific">Roseateles aquatilis</name>
    <dbReference type="NCBI Taxonomy" id="431061"/>
    <lineage>
        <taxon>Bacteria</taxon>
        <taxon>Pseudomonadati</taxon>
        <taxon>Pseudomonadota</taxon>
        <taxon>Betaproteobacteria</taxon>
        <taxon>Burkholderiales</taxon>
        <taxon>Sphaerotilaceae</taxon>
        <taxon>Roseateles</taxon>
    </lineage>
</organism>
<dbReference type="OrthoDB" id="193195at2"/>
<evidence type="ECO:0000313" key="3">
    <source>
        <dbReference type="Proteomes" id="UP000197468"/>
    </source>
</evidence>
<accession>A0A246IU86</accession>
<keyword evidence="3" id="KW-1185">Reference proteome</keyword>
<dbReference type="Proteomes" id="UP000197468">
    <property type="component" value="Unassembled WGS sequence"/>
</dbReference>
<evidence type="ECO:0000313" key="2">
    <source>
        <dbReference type="EMBL" id="OWQ83567.1"/>
    </source>
</evidence>
<evidence type="ECO:0000256" key="1">
    <source>
        <dbReference type="SAM" id="Phobius"/>
    </source>
</evidence>
<keyword evidence="1" id="KW-0812">Transmembrane</keyword>
<evidence type="ECO:0008006" key="4">
    <source>
        <dbReference type="Google" id="ProtNLM"/>
    </source>
</evidence>
<dbReference type="EMBL" id="NIOF01000020">
    <property type="protein sequence ID" value="OWQ83567.1"/>
    <property type="molecule type" value="Genomic_DNA"/>
</dbReference>
<reference evidence="2 3" key="1">
    <citation type="journal article" date="2008" name="Int. J. Syst. Evol. Microbiol.">
        <title>Description of Roseateles aquatilis sp. nov. and Roseateles terrae sp. nov., in the class Betaproteobacteria, and emended description of the genus Roseateles.</title>
        <authorList>
            <person name="Gomila M."/>
            <person name="Bowien B."/>
            <person name="Falsen E."/>
            <person name="Moore E.R."/>
            <person name="Lalucat J."/>
        </authorList>
    </citation>
    <scope>NUCLEOTIDE SEQUENCE [LARGE SCALE GENOMIC DNA]</scope>
    <source>
        <strain evidence="2 3">CCUG 48205</strain>
    </source>
</reference>
<name>A0A246IU86_9BURK</name>
<feature type="transmembrane region" description="Helical" evidence="1">
    <location>
        <begin position="6"/>
        <end position="25"/>
    </location>
</feature>
<proteinExistence type="predicted"/>
<keyword evidence="1" id="KW-1133">Transmembrane helix</keyword>
<gene>
    <name evidence="2" type="ORF">CDN99_25890</name>
</gene>